<dbReference type="AlphaFoldDB" id="A0A223NQB3"/>
<evidence type="ECO:0000313" key="2">
    <source>
        <dbReference type="Proteomes" id="UP000215002"/>
    </source>
</evidence>
<proteinExistence type="predicted"/>
<reference evidence="1 2" key="1">
    <citation type="submission" date="2017-08" db="EMBL/GenBank/DDBJ databases">
        <title>Complete genome sequence of Mucilaginibacter sp. strain BJC16-A31.</title>
        <authorList>
            <consortium name="Henan University of Science and Technology"/>
            <person name="You X."/>
        </authorList>
    </citation>
    <scope>NUCLEOTIDE SEQUENCE [LARGE SCALE GENOMIC DNA]</scope>
    <source>
        <strain evidence="1 2">BJC16-A31</strain>
    </source>
</reference>
<protein>
    <submittedName>
        <fullName evidence="1">Uncharacterized protein</fullName>
    </submittedName>
</protein>
<name>A0A223NQB3_9SPHI</name>
<evidence type="ECO:0000313" key="1">
    <source>
        <dbReference type="EMBL" id="ASU32105.1"/>
    </source>
</evidence>
<gene>
    <name evidence="1" type="ORF">MuYL_0202</name>
</gene>
<organism evidence="1 2">
    <name type="scientific">Mucilaginibacter xinganensis</name>
    <dbReference type="NCBI Taxonomy" id="1234841"/>
    <lineage>
        <taxon>Bacteria</taxon>
        <taxon>Pseudomonadati</taxon>
        <taxon>Bacteroidota</taxon>
        <taxon>Sphingobacteriia</taxon>
        <taxon>Sphingobacteriales</taxon>
        <taxon>Sphingobacteriaceae</taxon>
        <taxon>Mucilaginibacter</taxon>
    </lineage>
</organism>
<accession>A0A223NQB3</accession>
<keyword evidence="2" id="KW-1185">Reference proteome</keyword>
<dbReference type="Proteomes" id="UP000215002">
    <property type="component" value="Chromosome"/>
</dbReference>
<sequence length="37" mass="4230">MQAAQPVLLINLLVIATIKQNHYISLSNYKPFYHSSL</sequence>
<dbReference type="KEGG" id="muc:MuYL_0202"/>
<dbReference type="EMBL" id="CP022743">
    <property type="protein sequence ID" value="ASU32105.1"/>
    <property type="molecule type" value="Genomic_DNA"/>
</dbReference>